<evidence type="ECO:0000313" key="1">
    <source>
        <dbReference type="EMBL" id="MFC5066236.1"/>
    </source>
</evidence>
<keyword evidence="2" id="KW-1185">Reference proteome</keyword>
<evidence type="ECO:0000313" key="2">
    <source>
        <dbReference type="Proteomes" id="UP001595947"/>
    </source>
</evidence>
<sequence>MGDRFASHCPTELRQAVSGAGSLGRLPAGDGVPEPDWVEAMAALDDCDGYVVLVVDPQTAEVDAHGPYGGPDATLAADSLKSSLTAEGLDDVVVRIVRLHLPRSAA</sequence>
<gene>
    <name evidence="1" type="ORF">ACFPBZ_28795</name>
</gene>
<proteinExistence type="predicted"/>
<dbReference type="RefSeq" id="WP_378039545.1">
    <property type="nucleotide sequence ID" value="NZ_JBHSIV010000064.1"/>
</dbReference>
<reference evidence="2" key="1">
    <citation type="journal article" date="2019" name="Int. J. Syst. Evol. Microbiol.">
        <title>The Global Catalogue of Microorganisms (GCM) 10K type strain sequencing project: providing services to taxonomists for standard genome sequencing and annotation.</title>
        <authorList>
            <consortium name="The Broad Institute Genomics Platform"/>
            <consortium name="The Broad Institute Genome Sequencing Center for Infectious Disease"/>
            <person name="Wu L."/>
            <person name="Ma J."/>
        </authorList>
    </citation>
    <scope>NUCLEOTIDE SEQUENCE [LARGE SCALE GENOMIC DNA]</scope>
    <source>
        <strain evidence="2">CGMCC 4.7093</strain>
    </source>
</reference>
<protein>
    <submittedName>
        <fullName evidence="1">Uncharacterized protein</fullName>
    </submittedName>
</protein>
<accession>A0ABV9Z043</accession>
<comment type="caution">
    <text evidence="1">The sequence shown here is derived from an EMBL/GenBank/DDBJ whole genome shotgun (WGS) entry which is preliminary data.</text>
</comment>
<name>A0ABV9Z043_9PSEU</name>
<dbReference type="Proteomes" id="UP001595947">
    <property type="component" value="Unassembled WGS sequence"/>
</dbReference>
<dbReference type="EMBL" id="JBHSIV010000064">
    <property type="protein sequence ID" value="MFC5066236.1"/>
    <property type="molecule type" value="Genomic_DNA"/>
</dbReference>
<organism evidence="1 2">
    <name type="scientific">Actinomycetospora atypica</name>
    <dbReference type="NCBI Taxonomy" id="1290095"/>
    <lineage>
        <taxon>Bacteria</taxon>
        <taxon>Bacillati</taxon>
        <taxon>Actinomycetota</taxon>
        <taxon>Actinomycetes</taxon>
        <taxon>Pseudonocardiales</taxon>
        <taxon>Pseudonocardiaceae</taxon>
        <taxon>Actinomycetospora</taxon>
    </lineage>
</organism>